<organism evidence="1 2">
    <name type="scientific">Clostridium carboxidivorans P7</name>
    <dbReference type="NCBI Taxonomy" id="536227"/>
    <lineage>
        <taxon>Bacteria</taxon>
        <taxon>Bacillati</taxon>
        <taxon>Bacillota</taxon>
        <taxon>Clostridia</taxon>
        <taxon>Eubacteriales</taxon>
        <taxon>Clostridiaceae</taxon>
        <taxon>Clostridium</taxon>
    </lineage>
</organism>
<gene>
    <name evidence="1" type="ORF">CcarbDRAFT_4663</name>
</gene>
<reference evidence="1 2" key="1">
    <citation type="submission" date="2009-06" db="EMBL/GenBank/DDBJ databases">
        <title>The draft genome of Clostridium carboxidivorans P7.</title>
        <authorList>
            <consortium name="US DOE Joint Genome Institute (JGI-PGF)"/>
            <person name="Lucas S."/>
            <person name="Copeland A."/>
            <person name="Lapidus A."/>
            <person name="Glavina del Rio T."/>
            <person name="Tice H."/>
            <person name="Bruce D."/>
            <person name="Goodwin L."/>
            <person name="Pitluck S."/>
            <person name="Larimer F."/>
            <person name="Land M.L."/>
            <person name="Hauser L."/>
            <person name="Hemme C.L."/>
        </authorList>
    </citation>
    <scope>NUCLEOTIDE SEQUENCE [LARGE SCALE GENOMIC DNA]</scope>
    <source>
        <strain evidence="1 2">P7</strain>
    </source>
</reference>
<accession>C6Q0U6</accession>
<name>C6Q0U6_9CLOT</name>
<dbReference type="EMBL" id="ACVI01000123">
    <property type="protein sequence ID" value="EET84878.1"/>
    <property type="molecule type" value="Genomic_DNA"/>
</dbReference>
<keyword evidence="2" id="KW-1185">Reference proteome</keyword>
<sequence length="42" mass="5026">MIYSQNILKVYTNIYSKEINIGTKPENIISIPLTNEYILFFW</sequence>
<protein>
    <submittedName>
        <fullName evidence="1">Uncharacterized protein</fullName>
    </submittedName>
</protein>
<evidence type="ECO:0000313" key="1">
    <source>
        <dbReference type="EMBL" id="EET84878.1"/>
    </source>
</evidence>
<comment type="caution">
    <text evidence="1">The sequence shown here is derived from an EMBL/GenBank/DDBJ whole genome shotgun (WGS) entry which is preliminary data.</text>
</comment>
<evidence type="ECO:0000313" key="2">
    <source>
        <dbReference type="Proteomes" id="UP000004198"/>
    </source>
</evidence>
<dbReference type="AlphaFoldDB" id="C6Q0U6"/>
<dbReference type="Proteomes" id="UP000004198">
    <property type="component" value="Unassembled WGS sequence"/>
</dbReference>
<proteinExistence type="predicted"/>